<dbReference type="SUPFAM" id="SSF48452">
    <property type="entry name" value="TPR-like"/>
    <property type="match status" value="1"/>
</dbReference>
<reference evidence="3" key="1">
    <citation type="journal article" date="2021" name="PeerJ">
        <title>Extensive microbial diversity within the chicken gut microbiome revealed by metagenomics and culture.</title>
        <authorList>
            <person name="Gilroy R."/>
            <person name="Ravi A."/>
            <person name="Getino M."/>
            <person name="Pursley I."/>
            <person name="Horton D.L."/>
            <person name="Alikhan N.F."/>
            <person name="Baker D."/>
            <person name="Gharbi K."/>
            <person name="Hall N."/>
            <person name="Watson M."/>
            <person name="Adriaenssens E.M."/>
            <person name="Foster-Nyarko E."/>
            <person name="Jarju S."/>
            <person name="Secka A."/>
            <person name="Antonio M."/>
            <person name="Oren A."/>
            <person name="Chaudhuri R.R."/>
            <person name="La Ragione R."/>
            <person name="Hildebrand F."/>
            <person name="Pallen M.J."/>
        </authorList>
    </citation>
    <scope>NUCLEOTIDE SEQUENCE</scope>
    <source>
        <strain evidence="3">Gambia2-208</strain>
    </source>
</reference>
<dbReference type="Proteomes" id="UP000886851">
    <property type="component" value="Unassembled WGS sequence"/>
</dbReference>
<feature type="transmembrane region" description="Helical" evidence="2">
    <location>
        <begin position="342"/>
        <end position="362"/>
    </location>
</feature>
<evidence type="ECO:0000313" key="3">
    <source>
        <dbReference type="EMBL" id="HIY87384.1"/>
    </source>
</evidence>
<keyword evidence="2" id="KW-1133">Transmembrane helix</keyword>
<sequence length="558" mass="65367">MQEERSPLLERADSLLSVCPDSAWRLLRQVPSDSLRGEAWQARYALLRTEAALRYGQSLADDSLILSAVEYYDRAGDAGMQAQAHYWAGNAYRSLKDEEKALRQYWLAEEQAREAEDRRLLGAIYNNWAYLYGLQGLYERSDSLYQLAGRIGELLPDSVLWAETLCRRASIYMEQDRNRYGEAEKLLMQAHAIGVGARNKQLQRLTLNLLTALYGRMDCKERALETAKQYYVLQEDTSRAYAACRMLGFAYYWNRQYDSASCYLKRALPVKSHKVKIGIYQCLADMARQEGKDRLAQRMEAKASSYKDSLIVDKSPLSLVETEKEVALSHSEQRQTSRMIEYGVGGLLFGSLILGVIIFIFYQRRRKWRQEKVYWGREKAESIQRQYRMQEQLKGVQELLHQSQTHLKEKEVQMADLQQKLGRQEEKENRKYAALQQEEQECQPVYLKMKKIMEEYAQHEKSDEGMTEEDWLQWEEVANRRWNQICLKLRGYELSNVEIRLCSLLLTNVPVVRIGCLFGRQRNFCYTTQKRIWDKRLKSDFETCANLKEVLEYLVNTP</sequence>
<feature type="coiled-coil region" evidence="1">
    <location>
        <begin position="400"/>
        <end position="438"/>
    </location>
</feature>
<dbReference type="InterPro" id="IPR011990">
    <property type="entry name" value="TPR-like_helical_dom_sf"/>
</dbReference>
<keyword evidence="2" id="KW-0472">Membrane</keyword>
<comment type="caution">
    <text evidence="3">The sequence shown here is derived from an EMBL/GenBank/DDBJ whole genome shotgun (WGS) entry which is preliminary data.</text>
</comment>
<accession>A0A9D2CK97</accession>
<evidence type="ECO:0008006" key="5">
    <source>
        <dbReference type="Google" id="ProtNLM"/>
    </source>
</evidence>
<organism evidence="3 4">
    <name type="scientific">Candidatus Bacteroides pullicola</name>
    <dbReference type="NCBI Taxonomy" id="2838475"/>
    <lineage>
        <taxon>Bacteria</taxon>
        <taxon>Pseudomonadati</taxon>
        <taxon>Bacteroidota</taxon>
        <taxon>Bacteroidia</taxon>
        <taxon>Bacteroidales</taxon>
        <taxon>Bacteroidaceae</taxon>
        <taxon>Bacteroides</taxon>
    </lineage>
</organism>
<dbReference type="Gene3D" id="1.25.40.10">
    <property type="entry name" value="Tetratricopeptide repeat domain"/>
    <property type="match status" value="1"/>
</dbReference>
<evidence type="ECO:0000313" key="4">
    <source>
        <dbReference type="Proteomes" id="UP000886851"/>
    </source>
</evidence>
<dbReference type="CDD" id="cd12087">
    <property type="entry name" value="TM_EGFR-like"/>
    <property type="match status" value="1"/>
</dbReference>
<keyword evidence="2" id="KW-0812">Transmembrane</keyword>
<dbReference type="EMBL" id="DXCV01000015">
    <property type="protein sequence ID" value="HIY87384.1"/>
    <property type="molecule type" value="Genomic_DNA"/>
</dbReference>
<proteinExistence type="predicted"/>
<dbReference type="AlphaFoldDB" id="A0A9D2CK97"/>
<gene>
    <name evidence="3" type="ORF">H9824_01610</name>
</gene>
<reference evidence="3" key="2">
    <citation type="submission" date="2021-04" db="EMBL/GenBank/DDBJ databases">
        <authorList>
            <person name="Gilroy R."/>
        </authorList>
    </citation>
    <scope>NUCLEOTIDE SEQUENCE</scope>
    <source>
        <strain evidence="3">Gambia2-208</strain>
    </source>
</reference>
<keyword evidence="1" id="KW-0175">Coiled coil</keyword>
<name>A0A9D2CK97_9BACE</name>
<evidence type="ECO:0000256" key="2">
    <source>
        <dbReference type="SAM" id="Phobius"/>
    </source>
</evidence>
<protein>
    <recommendedName>
        <fullName evidence="5">Tetratricopeptide repeat protein</fullName>
    </recommendedName>
</protein>
<evidence type="ECO:0000256" key="1">
    <source>
        <dbReference type="SAM" id="Coils"/>
    </source>
</evidence>